<keyword evidence="9" id="KW-0539">Nucleus</keyword>
<dbReference type="SUPFAM" id="SSF57667">
    <property type="entry name" value="beta-beta-alpha zinc fingers"/>
    <property type="match status" value="2"/>
</dbReference>
<dbReference type="Gene3D" id="3.30.160.60">
    <property type="entry name" value="Classic Zinc Finger"/>
    <property type="match status" value="4"/>
</dbReference>
<dbReference type="SMART" id="SM00225">
    <property type="entry name" value="BTB"/>
    <property type="match status" value="1"/>
</dbReference>
<dbReference type="PROSITE" id="PS50097">
    <property type="entry name" value="BTB"/>
    <property type="match status" value="1"/>
</dbReference>
<dbReference type="Gene3D" id="3.30.710.10">
    <property type="entry name" value="Potassium Channel Kv1.1, Chain A"/>
    <property type="match status" value="1"/>
</dbReference>
<keyword evidence="15" id="KW-1185">Reference proteome</keyword>
<evidence type="ECO:0000256" key="10">
    <source>
        <dbReference type="PROSITE-ProRule" id="PRU00042"/>
    </source>
</evidence>
<evidence type="ECO:0000256" key="9">
    <source>
        <dbReference type="ARBA" id="ARBA00023242"/>
    </source>
</evidence>
<dbReference type="PROSITE" id="PS00028">
    <property type="entry name" value="ZINC_FINGER_C2H2_1"/>
    <property type="match status" value="4"/>
</dbReference>
<comment type="subcellular location">
    <subcellularLocation>
        <location evidence="1">Nucleus</location>
    </subcellularLocation>
</comment>
<dbReference type="SMART" id="SM00355">
    <property type="entry name" value="ZnF_C2H2"/>
    <property type="match status" value="5"/>
</dbReference>
<evidence type="ECO:0000259" key="13">
    <source>
        <dbReference type="PROSITE" id="PS50157"/>
    </source>
</evidence>
<reference evidence="14" key="1">
    <citation type="submission" date="2025-08" db="UniProtKB">
        <authorList>
            <consortium name="Ensembl"/>
        </authorList>
    </citation>
    <scope>IDENTIFICATION</scope>
</reference>
<feature type="domain" description="C2H2-type" evidence="13">
    <location>
        <begin position="597"/>
        <end position="624"/>
    </location>
</feature>
<evidence type="ECO:0000256" key="1">
    <source>
        <dbReference type="ARBA" id="ARBA00004123"/>
    </source>
</evidence>
<keyword evidence="4 10" id="KW-0863">Zinc-finger</keyword>
<dbReference type="PANTHER" id="PTHR46105:SF22">
    <property type="entry name" value="ZINC FINGER AND BTB DOMAIN CONTAINING 45"/>
    <property type="match status" value="1"/>
</dbReference>
<dbReference type="PANTHER" id="PTHR46105">
    <property type="entry name" value="AGAP004733-PA"/>
    <property type="match status" value="1"/>
</dbReference>
<feature type="domain" description="C2H2-type" evidence="13">
    <location>
        <begin position="569"/>
        <end position="596"/>
    </location>
</feature>
<keyword evidence="7" id="KW-0238">DNA-binding</keyword>
<evidence type="ECO:0000256" key="5">
    <source>
        <dbReference type="ARBA" id="ARBA00022833"/>
    </source>
</evidence>
<dbReference type="GO" id="GO:0000978">
    <property type="term" value="F:RNA polymerase II cis-regulatory region sequence-specific DNA binding"/>
    <property type="evidence" value="ECO:0007669"/>
    <property type="project" value="TreeGrafter"/>
</dbReference>
<keyword evidence="5" id="KW-0862">Zinc</keyword>
<evidence type="ECO:0000256" key="8">
    <source>
        <dbReference type="ARBA" id="ARBA00023163"/>
    </source>
</evidence>
<dbReference type="FunFam" id="3.30.160.60:FF:000315">
    <property type="entry name" value="Zinc finger and BTB domain-containing protein 20"/>
    <property type="match status" value="1"/>
</dbReference>
<evidence type="ECO:0000256" key="2">
    <source>
        <dbReference type="ARBA" id="ARBA00022723"/>
    </source>
</evidence>
<reference evidence="14" key="2">
    <citation type="submission" date="2025-09" db="UniProtKB">
        <authorList>
            <consortium name="Ensembl"/>
        </authorList>
    </citation>
    <scope>IDENTIFICATION</scope>
</reference>
<evidence type="ECO:0000256" key="4">
    <source>
        <dbReference type="ARBA" id="ARBA00022771"/>
    </source>
</evidence>
<dbReference type="Pfam" id="PF00651">
    <property type="entry name" value="BTB"/>
    <property type="match status" value="1"/>
</dbReference>
<feature type="domain" description="BTB" evidence="12">
    <location>
        <begin position="31"/>
        <end position="96"/>
    </location>
</feature>
<keyword evidence="6" id="KW-0805">Transcription regulation</keyword>
<evidence type="ECO:0000313" key="14">
    <source>
        <dbReference type="Ensembl" id="ENSEBUP00000022613.1"/>
    </source>
</evidence>
<dbReference type="FunFam" id="3.30.160.60:FF:000304">
    <property type="entry name" value="Zinc finger and BTB domain-containing protein 20"/>
    <property type="match status" value="1"/>
</dbReference>
<organism evidence="14 15">
    <name type="scientific">Eptatretus burgeri</name>
    <name type="common">Inshore hagfish</name>
    <dbReference type="NCBI Taxonomy" id="7764"/>
    <lineage>
        <taxon>Eukaryota</taxon>
        <taxon>Metazoa</taxon>
        <taxon>Chordata</taxon>
        <taxon>Craniata</taxon>
        <taxon>Vertebrata</taxon>
        <taxon>Cyclostomata</taxon>
        <taxon>Myxini</taxon>
        <taxon>Myxiniformes</taxon>
        <taxon>Myxinidae</taxon>
        <taxon>Eptatretinae</taxon>
        <taxon>Eptatretus</taxon>
    </lineage>
</organism>
<dbReference type="GeneTree" id="ENSGT00940000158617"/>
<dbReference type="FunFam" id="3.30.160.60:FF:000100">
    <property type="entry name" value="Zinc finger 45-like"/>
    <property type="match status" value="1"/>
</dbReference>
<dbReference type="InterPro" id="IPR013087">
    <property type="entry name" value="Znf_C2H2_type"/>
</dbReference>
<evidence type="ECO:0000256" key="11">
    <source>
        <dbReference type="SAM" id="MobiDB-lite"/>
    </source>
</evidence>
<dbReference type="Pfam" id="PF00096">
    <property type="entry name" value="zf-C2H2"/>
    <property type="match status" value="3"/>
</dbReference>
<dbReference type="OMA" id="RAYTSHY"/>
<dbReference type="GO" id="GO:0000981">
    <property type="term" value="F:DNA-binding transcription factor activity, RNA polymerase II-specific"/>
    <property type="evidence" value="ECO:0007669"/>
    <property type="project" value="TreeGrafter"/>
</dbReference>
<dbReference type="InterPro" id="IPR050457">
    <property type="entry name" value="ZnFinger_BTB_dom_contain"/>
</dbReference>
<evidence type="ECO:0000259" key="12">
    <source>
        <dbReference type="PROSITE" id="PS50097"/>
    </source>
</evidence>
<dbReference type="AlphaFoldDB" id="A0A8C4WZM8"/>
<feature type="region of interest" description="Disordered" evidence="11">
    <location>
        <begin position="210"/>
        <end position="239"/>
    </location>
</feature>
<dbReference type="InterPro" id="IPR011333">
    <property type="entry name" value="SKP1/BTB/POZ_sf"/>
</dbReference>
<evidence type="ECO:0000256" key="7">
    <source>
        <dbReference type="ARBA" id="ARBA00023125"/>
    </source>
</evidence>
<proteinExistence type="predicted"/>
<dbReference type="Proteomes" id="UP000694388">
    <property type="component" value="Unplaced"/>
</dbReference>
<evidence type="ECO:0000313" key="15">
    <source>
        <dbReference type="Proteomes" id="UP000694388"/>
    </source>
</evidence>
<evidence type="ECO:0000256" key="6">
    <source>
        <dbReference type="ARBA" id="ARBA00023015"/>
    </source>
</evidence>
<dbReference type="InterPro" id="IPR036236">
    <property type="entry name" value="Znf_C2H2_sf"/>
</dbReference>
<name>A0A8C4WZM8_EPTBU</name>
<accession>A0A8C4WZM8</accession>
<sequence>MAECVHQLNLQNFGSVLLGELSEQRRRGHFCDVLVRVQGTSGNLRAHRCVLAAGSPFFQDKLLLGYSQVEIPCVASPNSVARLLDFMYSGVLRFPHSEALQILTAASVLQIKSVIDECTRIVSQSCSVSNSVGSGGIGELTGSFSEAWQSDAGSGSVAGGSGAEARSDSIGVVATEAYPGLESTGEVSGSEEGEFWGARECVGGQWQRDVEEEDEMEGDEDGVEEDELVKEGEEEVEEDEERCRFGEVERIRDSAMGAKAEAVTTSRRHDRKQSCPVRIPVALVKQEPEDDGEFCSNTIKDAEDAGSIKLVEASSKKRSLSETLGVESKVLVSADGRSRSVDSGAICCPFSLSSLSPEGPSQASADPQYPTVPPMSGQVLLVKTEGGGVRASVCGLPVGLQASAIYPQHFYGGNAGGVTGGSGLKMYALPPPSVSSGAPSQVHLCSQTLVMPPSIFSTREAQNISRPIVGMTTCSQTSTSPVINLAPPRLGGVQPQMLSTHQQMSGIAPCEQPSQPPQLHQLLLPLGRLGSTALLPCPVTATPPIAPGVGGLLRTAGGTGAMGVERKPYACTLCYKTFTAKQNYVKHMFVHTGEKPHQCGVCWRSFSLKDYLIKHMVTHTGVRAYQCTVCNKRFTQKSSLNVHMRLHRGERSFSCPACSRKFSHRSLLERHAATHALAVSTTVDVATCSASTSTTTAKPASISTLTSMVPNTSIVTPALSDTAASVLDVAVDGSNMAVGVSPTFFVPVTSAFTACSGIMATVTQASGNVPSAAHAVEAKVKAEEQTLTFPFRMQDDHVEIERIDGTKQDDEVKRETRIPETIFSDTVRPLNCTACPSVCLSTDALQAHLQLNLDIQPSHPQPTKPQFESF</sequence>
<dbReference type="GO" id="GO:0005634">
    <property type="term" value="C:nucleus"/>
    <property type="evidence" value="ECO:0007669"/>
    <property type="project" value="UniProtKB-SubCell"/>
</dbReference>
<keyword evidence="2" id="KW-0479">Metal-binding</keyword>
<dbReference type="Ensembl" id="ENSEBUT00000023189.1">
    <property type="protein sequence ID" value="ENSEBUP00000022613.1"/>
    <property type="gene ID" value="ENSEBUG00000013934.1"/>
</dbReference>
<feature type="domain" description="C2H2-type" evidence="13">
    <location>
        <begin position="625"/>
        <end position="652"/>
    </location>
</feature>
<dbReference type="SUPFAM" id="SSF54695">
    <property type="entry name" value="POZ domain"/>
    <property type="match status" value="1"/>
</dbReference>
<dbReference type="InterPro" id="IPR000210">
    <property type="entry name" value="BTB/POZ_dom"/>
</dbReference>
<keyword evidence="8" id="KW-0804">Transcription</keyword>
<keyword evidence="3" id="KW-0677">Repeat</keyword>
<feature type="domain" description="C2H2-type" evidence="13">
    <location>
        <begin position="653"/>
        <end position="676"/>
    </location>
</feature>
<evidence type="ECO:0000256" key="3">
    <source>
        <dbReference type="ARBA" id="ARBA00022737"/>
    </source>
</evidence>
<protein>
    <submittedName>
        <fullName evidence="14">Zinc finger and BTB domain containing 20</fullName>
    </submittedName>
</protein>
<dbReference type="PROSITE" id="PS50157">
    <property type="entry name" value="ZINC_FINGER_C2H2_2"/>
    <property type="match status" value="4"/>
</dbReference>
<dbReference type="GO" id="GO:0008270">
    <property type="term" value="F:zinc ion binding"/>
    <property type="evidence" value="ECO:0007669"/>
    <property type="project" value="UniProtKB-KW"/>
</dbReference>